<dbReference type="Gene3D" id="3.30.70.270">
    <property type="match status" value="2"/>
</dbReference>
<dbReference type="Pfam" id="PF17917">
    <property type="entry name" value="RT_RNaseH"/>
    <property type="match status" value="1"/>
</dbReference>
<dbReference type="InterPro" id="IPR001584">
    <property type="entry name" value="Integrase_cat-core"/>
</dbReference>
<evidence type="ECO:0000259" key="8">
    <source>
        <dbReference type="PROSITE" id="PS50878"/>
    </source>
</evidence>
<evidence type="ECO:0000313" key="11">
    <source>
        <dbReference type="Proteomes" id="UP000481153"/>
    </source>
</evidence>
<evidence type="ECO:0000256" key="1">
    <source>
        <dbReference type="ARBA" id="ARBA00022679"/>
    </source>
</evidence>
<dbReference type="InterPro" id="IPR012337">
    <property type="entry name" value="RNaseH-like_sf"/>
</dbReference>
<dbReference type="PANTHER" id="PTHR37984">
    <property type="entry name" value="PROTEIN CBG26694"/>
    <property type="match status" value="1"/>
</dbReference>
<protein>
    <recommendedName>
        <fullName evidence="12">Integrase catalytic domain-containing protein</fullName>
    </recommendedName>
</protein>
<dbReference type="GO" id="GO:0004519">
    <property type="term" value="F:endonuclease activity"/>
    <property type="evidence" value="ECO:0007669"/>
    <property type="project" value="UniProtKB-KW"/>
</dbReference>
<dbReference type="GO" id="GO:0015074">
    <property type="term" value="P:DNA integration"/>
    <property type="evidence" value="ECO:0007669"/>
    <property type="project" value="InterPro"/>
</dbReference>
<dbReference type="InterPro" id="IPR041373">
    <property type="entry name" value="RT_RNaseH"/>
</dbReference>
<dbReference type="InterPro" id="IPR036397">
    <property type="entry name" value="RNaseH_sf"/>
</dbReference>
<reference evidence="10 11" key="1">
    <citation type="submission" date="2019-07" db="EMBL/GenBank/DDBJ databases">
        <title>Genomics analysis of Aphanomyces spp. identifies a new class of oomycete effector associated with host adaptation.</title>
        <authorList>
            <person name="Gaulin E."/>
        </authorList>
    </citation>
    <scope>NUCLEOTIDE SEQUENCE [LARGE SCALE GENOMIC DNA]</scope>
    <source>
        <strain evidence="10 11">ATCC 201684</strain>
    </source>
</reference>
<gene>
    <name evidence="10" type="ORF">Ae201684_007783</name>
</gene>
<evidence type="ECO:0000313" key="10">
    <source>
        <dbReference type="EMBL" id="KAF0735778.1"/>
    </source>
</evidence>
<dbReference type="PROSITE" id="PS50994">
    <property type="entry name" value="INTEGRASE"/>
    <property type="match status" value="1"/>
</dbReference>
<keyword evidence="11" id="KW-1185">Reference proteome</keyword>
<dbReference type="Gene3D" id="3.30.420.10">
    <property type="entry name" value="Ribonuclease H-like superfamily/Ribonuclease H"/>
    <property type="match status" value="1"/>
</dbReference>
<dbReference type="SUPFAM" id="SSF56672">
    <property type="entry name" value="DNA/RNA polymerases"/>
    <property type="match status" value="1"/>
</dbReference>
<feature type="compositionally biased region" description="Basic residues" evidence="7">
    <location>
        <begin position="1272"/>
        <end position="1282"/>
    </location>
</feature>
<keyword evidence="4" id="KW-0255">Endonuclease</keyword>
<keyword evidence="2" id="KW-0548">Nucleotidyltransferase</keyword>
<dbReference type="Gene3D" id="3.10.10.10">
    <property type="entry name" value="HIV Type 1 Reverse Transcriptase, subunit A, domain 1"/>
    <property type="match status" value="1"/>
</dbReference>
<keyword evidence="5" id="KW-0378">Hydrolase</keyword>
<evidence type="ECO:0000256" key="4">
    <source>
        <dbReference type="ARBA" id="ARBA00022759"/>
    </source>
</evidence>
<dbReference type="SUPFAM" id="SSF53098">
    <property type="entry name" value="Ribonuclease H-like"/>
    <property type="match status" value="1"/>
</dbReference>
<evidence type="ECO:0000256" key="6">
    <source>
        <dbReference type="ARBA" id="ARBA00022918"/>
    </source>
</evidence>
<feature type="domain" description="Reverse transcriptase" evidence="8">
    <location>
        <begin position="492"/>
        <end position="671"/>
    </location>
</feature>
<dbReference type="InterPro" id="IPR043502">
    <property type="entry name" value="DNA/RNA_pol_sf"/>
</dbReference>
<accession>A0A6G0X767</accession>
<dbReference type="CDD" id="cd01647">
    <property type="entry name" value="RT_LTR"/>
    <property type="match status" value="1"/>
</dbReference>
<sequence length="1382" mass="155594">MEAKAKLFAAKFHIQKPVDAIEDVEWLAYFQVGMDHQTDQYTDLAVKIKAKIIMGDKELDPDKRMDKWIHDYWTLLQRNHMMDYDANTQKQQSRRCSKALGQWACANRSGKSWIIPSKQRCRFPQLPSSDIPKESKEKAKVLKEIQKGAKETPKQAVKQAPAVGEKRTPKCWNCGGDHNLRSCTKASEAEKEAIAKKKMAEWKAEEAARGSKPKSKTLAMDGINGGSSVSTVRGAEDVGEIPILFVTGSDPSALISRGLLELLEQTTMLDLHLVESTNAREMLGFGHVPINVSRHVILEAIDICTPEGPLTLLNINPWVEEEEEGLAITIGRPVMNTLGYDTGEFLSRAQKKRATWNLKGLLAEDIGTSTMVQKSLKMQHYEKEMLDKSDDSDDEDLAPGVTGAAKVKLVLAQKVEKAANRGMSTAGLARLTQLLKKFEDVFRVDFASDPPVRVKPLVVRIKPDAVPLRCKTRRYAPSQMDYIRKHFAELLKYGLATKNKDSRWASPPRVVPKKNGEWRMTVDLRGVNTLTLPLQWPMPVLEVVLARLAGTKVYFTFDWYKGFWQLSLAEESREHFTIMGIDEMISPTRVLMGGCDAVAFCQSTAQEVAGGEYGKGLEVWLDDVLGSAADETRLLDVMEYYLGRCKEYNLKLNPSKCDFFEAEVIWCGRHISVAGVGHDEARTQGMIDLAPPTTAQELQQFVCALSWMRLSLPEYNAMVAPLMALLESICSTAGTRKKQQLGKYRLADFGWNSNHVKARAQCKEVLSRMASLAHPDATKAFCLYTDASQDYWGAILTQLEDEELSKPLAQQNHEALGFLSGAFKGSQLRWSTTEKEAYAIVATCERWNYLLLRAKGFHLFTDHRILKYIFGTEPEMNVPQYRADKLARWEMILSGYQYTIHHVAGEDNVWGDLLSRWGSGPPREVAAVWTDLTTERSTTTKMRRLVTLPLAGASPLAPDFAWPTNEVIKKAQDHALSKIGNVMRVHLVFHQHTGVARINGLIWVPDDELDLQWLYGSSWRGGHTHSPTWRGISDDVAAFVSNCLQCMCNCPAMVPRPLGEALHAVEPNKLIHCDFLSMPDGNIHVIVDDASRFILLTIHDNCRAQDEAEAMQEWFGLFGITAWWMSDQGPHYKNAVVAELQRVYGVGHSFSTPHCPWANGTVEVMMRSIIKTFKTILVELKRPQSEWRSIKNLVMLSLNHTPSSKLSGRAPITAMTQLPAGNALSAYTVDEEVVEITADQLAEWRTKIFVELAEERDNLHRELADGAAKKRDKERKRNNKDKRRREIRLAVGDYVLVDKVATAFAKKLQVQWLGPRRIVEALSDWVFVVEDLRDKQQTTRHASRLKIFAPSSLNVTQDLLDHIAYVEGGAHCRNTPRLQVRP</sequence>
<feature type="region of interest" description="Disordered" evidence="7">
    <location>
        <begin position="1263"/>
        <end position="1282"/>
    </location>
</feature>
<dbReference type="CDD" id="cd09274">
    <property type="entry name" value="RNase_HI_RT_Ty3"/>
    <property type="match status" value="1"/>
</dbReference>
<name>A0A6G0X767_9STRA</name>
<evidence type="ECO:0008006" key="12">
    <source>
        <dbReference type="Google" id="ProtNLM"/>
    </source>
</evidence>
<organism evidence="10 11">
    <name type="scientific">Aphanomyces euteiches</name>
    <dbReference type="NCBI Taxonomy" id="100861"/>
    <lineage>
        <taxon>Eukaryota</taxon>
        <taxon>Sar</taxon>
        <taxon>Stramenopiles</taxon>
        <taxon>Oomycota</taxon>
        <taxon>Saprolegniomycetes</taxon>
        <taxon>Saprolegniales</taxon>
        <taxon>Verrucalvaceae</taxon>
        <taxon>Aphanomyces</taxon>
    </lineage>
</organism>
<comment type="caution">
    <text evidence="10">The sequence shown here is derived from an EMBL/GenBank/DDBJ whole genome shotgun (WGS) entry which is preliminary data.</text>
</comment>
<dbReference type="EMBL" id="VJMJ01000093">
    <property type="protein sequence ID" value="KAF0735778.1"/>
    <property type="molecule type" value="Genomic_DNA"/>
</dbReference>
<evidence type="ECO:0000256" key="3">
    <source>
        <dbReference type="ARBA" id="ARBA00022722"/>
    </source>
</evidence>
<dbReference type="PROSITE" id="PS50878">
    <property type="entry name" value="RT_POL"/>
    <property type="match status" value="1"/>
</dbReference>
<dbReference type="InterPro" id="IPR043128">
    <property type="entry name" value="Rev_trsase/Diguanyl_cyclase"/>
</dbReference>
<feature type="domain" description="Integrase catalytic" evidence="9">
    <location>
        <begin position="1063"/>
        <end position="1219"/>
    </location>
</feature>
<evidence type="ECO:0000256" key="7">
    <source>
        <dbReference type="SAM" id="MobiDB-lite"/>
    </source>
</evidence>
<evidence type="ECO:0000256" key="5">
    <source>
        <dbReference type="ARBA" id="ARBA00022801"/>
    </source>
</evidence>
<dbReference type="GO" id="GO:0016787">
    <property type="term" value="F:hydrolase activity"/>
    <property type="evidence" value="ECO:0007669"/>
    <property type="project" value="UniProtKB-KW"/>
</dbReference>
<dbReference type="InterPro" id="IPR000477">
    <property type="entry name" value="RT_dom"/>
</dbReference>
<dbReference type="GO" id="GO:0003964">
    <property type="term" value="F:RNA-directed DNA polymerase activity"/>
    <property type="evidence" value="ECO:0007669"/>
    <property type="project" value="UniProtKB-KW"/>
</dbReference>
<keyword evidence="3" id="KW-0540">Nuclease</keyword>
<dbReference type="VEuPathDB" id="FungiDB:AeMF1_015393"/>
<evidence type="ECO:0000256" key="2">
    <source>
        <dbReference type="ARBA" id="ARBA00022695"/>
    </source>
</evidence>
<dbReference type="VEuPathDB" id="FungiDB:AeMF1_014776"/>
<keyword evidence="1" id="KW-0808">Transferase</keyword>
<dbReference type="PANTHER" id="PTHR37984:SF5">
    <property type="entry name" value="PROTEIN NYNRIN-LIKE"/>
    <property type="match status" value="1"/>
</dbReference>
<dbReference type="Pfam" id="PF00078">
    <property type="entry name" value="RVT_1"/>
    <property type="match status" value="1"/>
</dbReference>
<dbReference type="Pfam" id="PF00665">
    <property type="entry name" value="rve"/>
    <property type="match status" value="1"/>
</dbReference>
<proteinExistence type="predicted"/>
<evidence type="ECO:0000259" key="9">
    <source>
        <dbReference type="PROSITE" id="PS50994"/>
    </source>
</evidence>
<dbReference type="InterPro" id="IPR050951">
    <property type="entry name" value="Retrovirus_Pol_polyprotein"/>
</dbReference>
<keyword evidence="6" id="KW-0695">RNA-directed DNA polymerase</keyword>
<dbReference type="GO" id="GO:0003676">
    <property type="term" value="F:nucleic acid binding"/>
    <property type="evidence" value="ECO:0007669"/>
    <property type="project" value="InterPro"/>
</dbReference>
<dbReference type="Proteomes" id="UP000481153">
    <property type="component" value="Unassembled WGS sequence"/>
</dbReference>